<feature type="domain" description="Myosin motor" evidence="9">
    <location>
        <begin position="3"/>
        <end position="683"/>
    </location>
</feature>
<dbReference type="SUPFAM" id="SSF50156">
    <property type="entry name" value="PDZ domain-like"/>
    <property type="match status" value="1"/>
</dbReference>
<dbReference type="InterPro" id="IPR036034">
    <property type="entry name" value="PDZ_sf"/>
</dbReference>
<keyword evidence="3 6" id="KW-0518">Myosin</keyword>
<keyword evidence="4 6" id="KW-0505">Motor protein</keyword>
<evidence type="ECO:0000256" key="4">
    <source>
        <dbReference type="ARBA" id="ARBA00023175"/>
    </source>
</evidence>
<dbReference type="GO" id="GO:0005524">
    <property type="term" value="F:ATP binding"/>
    <property type="evidence" value="ECO:0007669"/>
    <property type="project" value="UniProtKB-UniRule"/>
</dbReference>
<protein>
    <submittedName>
        <fullName evidence="10">Myosin-like protein</fullName>
    </submittedName>
</protein>
<evidence type="ECO:0000256" key="5">
    <source>
        <dbReference type="ARBA" id="ARBA00023203"/>
    </source>
</evidence>
<dbReference type="SMART" id="SM00242">
    <property type="entry name" value="MYSc"/>
    <property type="match status" value="1"/>
</dbReference>
<dbReference type="InterPro" id="IPR001609">
    <property type="entry name" value="Myosin_head_motor_dom-like"/>
</dbReference>
<dbReference type="PANTHER" id="PTHR13140">
    <property type="entry name" value="MYOSIN"/>
    <property type="match status" value="1"/>
</dbReference>
<dbReference type="OrthoDB" id="6108017at2759"/>
<dbReference type="PANTHER" id="PTHR13140:SF845">
    <property type="entry name" value="MYOSIN-LIKE PROTEIN"/>
    <property type="match status" value="1"/>
</dbReference>
<dbReference type="InterPro" id="IPR001478">
    <property type="entry name" value="PDZ"/>
</dbReference>
<dbReference type="PROSITE" id="PS50106">
    <property type="entry name" value="PDZ"/>
    <property type="match status" value="1"/>
</dbReference>
<dbReference type="InterPro" id="IPR027417">
    <property type="entry name" value="P-loop_NTPase"/>
</dbReference>
<dbReference type="Pfam" id="PF00063">
    <property type="entry name" value="Myosin_head"/>
    <property type="match status" value="1"/>
</dbReference>
<dbReference type="GO" id="GO:0007015">
    <property type="term" value="P:actin filament organization"/>
    <property type="evidence" value="ECO:0007669"/>
    <property type="project" value="TreeGrafter"/>
</dbReference>
<gene>
    <name evidence="10" type="ORF">ACHHYP_00789</name>
</gene>
<dbReference type="PRINTS" id="PR00193">
    <property type="entry name" value="MYOSINHEAVY"/>
</dbReference>
<evidence type="ECO:0000313" key="10">
    <source>
        <dbReference type="EMBL" id="OQR94962.1"/>
    </source>
</evidence>
<dbReference type="GO" id="GO:0016020">
    <property type="term" value="C:membrane"/>
    <property type="evidence" value="ECO:0007669"/>
    <property type="project" value="TreeGrafter"/>
</dbReference>
<dbReference type="Gene3D" id="1.10.10.820">
    <property type="match status" value="1"/>
</dbReference>
<feature type="domain" description="PDZ" evidence="8">
    <location>
        <begin position="1070"/>
        <end position="1151"/>
    </location>
</feature>
<name>A0A1V9ZAI9_ACHHY</name>
<keyword evidence="1 6" id="KW-0547">Nucleotide-binding</keyword>
<dbReference type="GO" id="GO:0016459">
    <property type="term" value="C:myosin complex"/>
    <property type="evidence" value="ECO:0007669"/>
    <property type="project" value="UniProtKB-KW"/>
</dbReference>
<comment type="similarity">
    <text evidence="6">Belongs to the TRAFAC class myosin-kinesin ATPase superfamily. Myosin family.</text>
</comment>
<evidence type="ECO:0000259" key="9">
    <source>
        <dbReference type="PROSITE" id="PS51456"/>
    </source>
</evidence>
<dbReference type="EMBL" id="JNBR01000344">
    <property type="protein sequence ID" value="OQR94962.1"/>
    <property type="molecule type" value="Genomic_DNA"/>
</dbReference>
<evidence type="ECO:0000256" key="2">
    <source>
        <dbReference type="ARBA" id="ARBA00022840"/>
    </source>
</evidence>
<feature type="compositionally biased region" description="Basic and acidic residues" evidence="7">
    <location>
        <begin position="786"/>
        <end position="795"/>
    </location>
</feature>
<organism evidence="10 11">
    <name type="scientific">Achlya hypogyna</name>
    <name type="common">Oomycete</name>
    <name type="synonym">Protoachlya hypogyna</name>
    <dbReference type="NCBI Taxonomy" id="1202772"/>
    <lineage>
        <taxon>Eukaryota</taxon>
        <taxon>Sar</taxon>
        <taxon>Stramenopiles</taxon>
        <taxon>Oomycota</taxon>
        <taxon>Saprolegniomycetes</taxon>
        <taxon>Saprolegniales</taxon>
        <taxon>Achlyaceae</taxon>
        <taxon>Achlya</taxon>
    </lineage>
</organism>
<dbReference type="SUPFAM" id="SSF52540">
    <property type="entry name" value="P-loop containing nucleoside triphosphate hydrolases"/>
    <property type="match status" value="1"/>
</dbReference>
<keyword evidence="2 6" id="KW-0067">ATP-binding</keyword>
<feature type="region of interest" description="Disordered" evidence="7">
    <location>
        <begin position="776"/>
        <end position="804"/>
    </location>
</feature>
<evidence type="ECO:0000256" key="3">
    <source>
        <dbReference type="ARBA" id="ARBA00023123"/>
    </source>
</evidence>
<feature type="region of interest" description="Actin-binding" evidence="6">
    <location>
        <begin position="563"/>
        <end position="585"/>
    </location>
</feature>
<dbReference type="Gene3D" id="1.20.58.530">
    <property type="match status" value="1"/>
</dbReference>
<comment type="caution">
    <text evidence="10">The sequence shown here is derived from an EMBL/GenBank/DDBJ whole genome shotgun (WGS) entry which is preliminary data.</text>
</comment>
<sequence length="1166" mass="129206">MAGAVEDLTSLVQLDEAAILTTLAARFHSQAIYTRTGAVLIAMNPFTPLPLYGAETKTRYMHHGRKRARGERIDPLPPHIYAIADHAYREMHRGDQSILVSGESGAGKTETTKCILNYVATLVTSATSSDLAQRVLECNPILEAFGNARTNRNNNSSRFGKFIRLEFEAVGSLLGASISTYLLERVRIVSQAIGERNYHIFYELLRGASPNELAALGLSQVQDYKYLNQSQCYDRQDGVDDSEQYAKTRHAMTTIGMSSEEQTDVLQLVAAVLLLGNLEFARKGGEASQLSNDGASVVATVCGLLGIDGTAMEHGLTTKQIKAGGDRITTALSVVEASATRDAVAKTIYARVFDWLVERINESMRYSTSTRRTLTPPRFIGVVDIFGFEIFASNSLEQLCINFANEKLQQLFAKYVFEMEQAEYAAEAIPWSFVEYPNNDACVVMFEARPFGVFSLLDEQCVVPRGNDAQLAAKYADIVAARHRHLSATKLQKAKGLFTVAHYAGPVVYSAIGFCDKNKDHVHSDVLAFLRGSTNAFLASLFPVGVADTGRPTSLTTKFQAQLASLLQVLQATSPHFVRCIKPNDDLRPGLLDGPRVAEQLRCSGILEAATIARSGYPIRMTHAAFLSAYASLAPQAVRGNVDATATAFAELLPPALPPHAQVGRTKVFLLDGLYRLLTGLHRLRTAAARRTVSRALLQCAARRRYHRRQLRAVATLQAFAQILAAKRLLRQKRRQSRVAAGCAAVSRAVCAAWLRRWRATTLALAAQAQAAADAAEEAQAGSDHGNCDDTKTESTRSSLDELEGDDTITSPVIEYDIVWECGRLGIHFAVDADTGRPKVARIHTTLSQCADLHYVSCGDVLVAMNGSVIEPPPNVGQRFSNESIQPIIDRLGTTAKPVRLRLMRLSADPPFLRTTLNGLTFDEYEVLWQRSAFPSLSLDFDFDPVKKYPRVRSTARINAKIPGILSVRPGDHLTHVRDVSTYNKSLQHTLWELNKRGSSTTILRFQRTENNKHENADRLSTGDSLTEFWRNSSVVLSPEPSKQFSFGPADRWSWNPSDEKYWYHIMWTDEDDSLGISMRQPRLRFYLEVTSIKTTGAAHRQRHNPMRQVGLGDAWVCVNHQDIRHIGHDAALRYLREAPKPVLLTFQRHPKNVGNLQSRRNRVSA</sequence>
<keyword evidence="5 6" id="KW-0009">Actin-binding</keyword>
<reference evidence="10 11" key="1">
    <citation type="journal article" date="2014" name="Genome Biol. Evol.">
        <title>The secreted proteins of Achlya hypogyna and Thraustotheca clavata identify the ancestral oomycete secretome and reveal gene acquisitions by horizontal gene transfer.</title>
        <authorList>
            <person name="Misner I."/>
            <person name="Blouin N."/>
            <person name="Leonard G."/>
            <person name="Richards T.A."/>
            <person name="Lane C.E."/>
        </authorList>
    </citation>
    <scope>NUCLEOTIDE SEQUENCE [LARGE SCALE GENOMIC DNA]</scope>
    <source>
        <strain evidence="10 11">ATCC 48635</strain>
    </source>
</reference>
<evidence type="ECO:0000313" key="11">
    <source>
        <dbReference type="Proteomes" id="UP000243579"/>
    </source>
</evidence>
<proteinExistence type="inferred from homology"/>
<dbReference type="Proteomes" id="UP000243579">
    <property type="component" value="Unassembled WGS sequence"/>
</dbReference>
<evidence type="ECO:0000256" key="7">
    <source>
        <dbReference type="SAM" id="MobiDB-lite"/>
    </source>
</evidence>
<feature type="binding site" evidence="6">
    <location>
        <begin position="102"/>
        <end position="109"/>
    </location>
    <ligand>
        <name>ATP</name>
        <dbReference type="ChEBI" id="CHEBI:30616"/>
    </ligand>
</feature>
<keyword evidence="11" id="KW-1185">Reference proteome</keyword>
<dbReference type="InterPro" id="IPR036961">
    <property type="entry name" value="Kinesin_motor_dom_sf"/>
</dbReference>
<dbReference type="PROSITE" id="PS51456">
    <property type="entry name" value="MYOSIN_MOTOR"/>
    <property type="match status" value="1"/>
</dbReference>
<dbReference type="FunFam" id="1.10.10.820:FF:000001">
    <property type="entry name" value="Myosin heavy chain"/>
    <property type="match status" value="1"/>
</dbReference>
<evidence type="ECO:0000259" key="8">
    <source>
        <dbReference type="PROSITE" id="PS50106"/>
    </source>
</evidence>
<dbReference type="Gene3D" id="1.20.5.4820">
    <property type="match status" value="1"/>
</dbReference>
<evidence type="ECO:0000256" key="6">
    <source>
        <dbReference type="PROSITE-ProRule" id="PRU00782"/>
    </source>
</evidence>
<dbReference type="Gene3D" id="2.30.42.10">
    <property type="match status" value="1"/>
</dbReference>
<dbReference type="AlphaFoldDB" id="A0A1V9ZAI9"/>
<dbReference type="Gene3D" id="1.20.120.720">
    <property type="entry name" value="Myosin VI head, motor domain, U50 subdomain"/>
    <property type="match status" value="1"/>
</dbReference>
<dbReference type="GO" id="GO:0005737">
    <property type="term" value="C:cytoplasm"/>
    <property type="evidence" value="ECO:0007669"/>
    <property type="project" value="TreeGrafter"/>
</dbReference>
<evidence type="ECO:0000256" key="1">
    <source>
        <dbReference type="ARBA" id="ARBA00022741"/>
    </source>
</evidence>
<dbReference type="GO" id="GO:0051015">
    <property type="term" value="F:actin filament binding"/>
    <property type="evidence" value="ECO:0007669"/>
    <property type="project" value="TreeGrafter"/>
</dbReference>
<dbReference type="STRING" id="1202772.A0A1V9ZAI9"/>
<accession>A0A1V9ZAI9</accession>
<dbReference type="Gene3D" id="3.40.850.10">
    <property type="entry name" value="Kinesin motor domain"/>
    <property type="match status" value="1"/>
</dbReference>
<dbReference type="GO" id="GO:0000146">
    <property type="term" value="F:microfilament motor activity"/>
    <property type="evidence" value="ECO:0007669"/>
    <property type="project" value="TreeGrafter"/>
</dbReference>